<protein>
    <recommendedName>
        <fullName evidence="3">Carboxypeptidase-like regulatory domain-containing protein</fullName>
    </recommendedName>
</protein>
<dbReference type="EMBL" id="BAABIQ010000005">
    <property type="protein sequence ID" value="GAA4782265.1"/>
    <property type="molecule type" value="Genomic_DNA"/>
</dbReference>
<organism evidence="1 2">
    <name type="scientific">Olivibacter ginsenosidimutans</name>
    <dbReference type="NCBI Taxonomy" id="1176537"/>
    <lineage>
        <taxon>Bacteria</taxon>
        <taxon>Pseudomonadati</taxon>
        <taxon>Bacteroidota</taxon>
        <taxon>Sphingobacteriia</taxon>
        <taxon>Sphingobacteriales</taxon>
        <taxon>Sphingobacteriaceae</taxon>
        <taxon>Olivibacter</taxon>
    </lineage>
</organism>
<keyword evidence="2" id="KW-1185">Reference proteome</keyword>
<evidence type="ECO:0000313" key="1">
    <source>
        <dbReference type="EMBL" id="GAA4782265.1"/>
    </source>
</evidence>
<gene>
    <name evidence="1" type="ORF">GCM10023231_07380</name>
</gene>
<evidence type="ECO:0000313" key="2">
    <source>
        <dbReference type="Proteomes" id="UP001501411"/>
    </source>
</evidence>
<comment type="caution">
    <text evidence="1">The sequence shown here is derived from an EMBL/GenBank/DDBJ whole genome shotgun (WGS) entry which is preliminary data.</text>
</comment>
<dbReference type="SUPFAM" id="SSF49464">
    <property type="entry name" value="Carboxypeptidase regulatory domain-like"/>
    <property type="match status" value="1"/>
</dbReference>
<reference evidence="2" key="1">
    <citation type="journal article" date="2019" name="Int. J. Syst. Evol. Microbiol.">
        <title>The Global Catalogue of Microorganisms (GCM) 10K type strain sequencing project: providing services to taxonomists for standard genome sequencing and annotation.</title>
        <authorList>
            <consortium name="The Broad Institute Genomics Platform"/>
            <consortium name="The Broad Institute Genome Sequencing Center for Infectious Disease"/>
            <person name="Wu L."/>
            <person name="Ma J."/>
        </authorList>
    </citation>
    <scope>NUCLEOTIDE SEQUENCE [LARGE SCALE GENOMIC DNA]</scope>
    <source>
        <strain evidence="2">JCM 18200</strain>
    </source>
</reference>
<dbReference type="Proteomes" id="UP001501411">
    <property type="component" value="Unassembled WGS sequence"/>
</dbReference>
<accession>A0ABP9AJ80</accession>
<name>A0ABP9AJ80_9SPHI</name>
<dbReference type="InterPro" id="IPR008969">
    <property type="entry name" value="CarboxyPept-like_regulatory"/>
</dbReference>
<evidence type="ECO:0008006" key="3">
    <source>
        <dbReference type="Google" id="ProtNLM"/>
    </source>
</evidence>
<sequence length="187" mass="20774">MVQFSGVIHNADSAIAVPYATLTNVSYQNQIFNANHQGFFSFVAHEGDTIRLSAIGYFPQQLVVPKTNEHKVTVNLSLKAQVIDLPVVTVFPWASIEEFNYAFMNLKIAADDYLIAQRNLSPESLMAMAKYVPRNAAEIQNTNASNRHIGLSNKVVNQRNSNALFSPLAWASFIDQITQGNKSRGKE</sequence>
<proteinExistence type="predicted"/>